<protein>
    <submittedName>
        <fullName evidence="3">LGFP repeat-containing protein</fullName>
    </submittedName>
</protein>
<evidence type="ECO:0000313" key="2">
    <source>
        <dbReference type="EMBL" id="AZB01832.1"/>
    </source>
</evidence>
<dbReference type="Proteomes" id="UP000279541">
    <property type="component" value="Chromosome"/>
</dbReference>
<keyword evidence="1" id="KW-0732">Signal</keyword>
<keyword evidence="5" id="KW-1185">Reference proteome</keyword>
<dbReference type="EMBL" id="CP033926">
    <property type="protein sequence ID" value="AZB01832.1"/>
    <property type="molecule type" value="Genomic_DNA"/>
</dbReference>
<dbReference type="Proteomes" id="UP000186106">
    <property type="component" value="Unassembled WGS sequence"/>
</dbReference>
<reference evidence="2 5" key="2">
    <citation type="submission" date="2018-11" db="EMBL/GenBank/DDBJ databases">
        <title>Proposal to divide the Flavobacteriaceae and reorganize its genera based on Amino Acid Identity values calculated from whole genome sequences.</title>
        <authorList>
            <person name="Nicholson A.C."/>
            <person name="Gulvik C.A."/>
            <person name="Whitney A.M."/>
            <person name="Humrighouse B.W."/>
            <person name="Bell M."/>
            <person name="Holmes B."/>
            <person name="Steigerwalt A.G."/>
            <person name="Villarma A."/>
            <person name="Sheth M."/>
            <person name="Batra D."/>
            <person name="Pryor J."/>
            <person name="Bernardet J.-F."/>
            <person name="Hugo C."/>
            <person name="Kampfer P."/>
            <person name="Newman J."/>
            <person name="McQuiston J.R."/>
        </authorList>
    </citation>
    <scope>NUCLEOTIDE SEQUENCE [LARGE SCALE GENOMIC DNA]</scope>
    <source>
        <strain evidence="2 5">DSM 16927</strain>
    </source>
</reference>
<dbReference type="InterPro" id="IPR013207">
    <property type="entry name" value="LGFP"/>
</dbReference>
<dbReference type="AlphaFoldDB" id="A0A1N7IBU6"/>
<evidence type="ECO:0000313" key="5">
    <source>
        <dbReference type="Proteomes" id="UP000279541"/>
    </source>
</evidence>
<evidence type="ECO:0000313" key="3">
    <source>
        <dbReference type="EMBL" id="SIS34510.1"/>
    </source>
</evidence>
<gene>
    <name evidence="2" type="ORF">EG359_20540</name>
    <name evidence="3" type="ORF">SAMN05421768_1048</name>
</gene>
<dbReference type="Pfam" id="PF08310">
    <property type="entry name" value="LGFP"/>
    <property type="match status" value="2"/>
</dbReference>
<feature type="chain" id="PRO_5044563390" evidence="1">
    <location>
        <begin position="21"/>
        <end position="379"/>
    </location>
</feature>
<evidence type="ECO:0000256" key="1">
    <source>
        <dbReference type="SAM" id="SignalP"/>
    </source>
</evidence>
<name>A0A1N7IBU6_9FLAO</name>
<reference evidence="3 4" key="1">
    <citation type="submission" date="2017-01" db="EMBL/GenBank/DDBJ databases">
        <authorList>
            <person name="Mah S.A."/>
            <person name="Swanson W.J."/>
            <person name="Moy G.W."/>
            <person name="Vacquier V.D."/>
        </authorList>
    </citation>
    <scope>NUCLEOTIDE SEQUENCE [LARGE SCALE GENOMIC DNA]</scope>
    <source>
        <strain evidence="3 4">DSM 16927</strain>
    </source>
</reference>
<dbReference type="OrthoDB" id="514320at2"/>
<dbReference type="EMBL" id="FTNZ01000004">
    <property type="protein sequence ID" value="SIS34510.1"/>
    <property type="molecule type" value="Genomic_DNA"/>
</dbReference>
<dbReference type="RefSeq" id="WP_076353485.1">
    <property type="nucleotide sequence ID" value="NZ_CP033926.1"/>
</dbReference>
<sequence>MKKCVILLIAFISFFMKSYAQLPSQTDNSQYNIAQMIDAKAKLRNLGAIHSESPKMRPTAGKGGWFLRYEKGWVYYNPKLNQAFAIMENMMKKWGEAGYEIGWMGFPISDNLETPKVYGFYTAFENGSIYSSAKNGTHYVGGAFRNEWAKRGYENSPDLGFPKTDEVAISVNGYTRYQQFERGTLFFGNGKDVLYSNNPNATSPPEVQKYQLSFTPNYTSGGEPGGDLDGIDLYGWMDIRVYKANGSEINDIDGKSYSLFNIPKDKYMADEGFKTHLSFIPTNRDFIRNYAVTQNDINENAFVRIVYWLNDYDKSSSDDYLKLKTATGSIYYNNGNHPYKDIKLQEIVKYNNRTTREDDLSDGSGDSYRVGYILSLSKK</sequence>
<accession>A0A1N7IBU6</accession>
<feature type="signal peptide" evidence="1">
    <location>
        <begin position="1"/>
        <end position="20"/>
    </location>
</feature>
<dbReference type="STRING" id="112234.SAMN05421768_1048"/>
<dbReference type="KEGG" id="cjt:EG359_20540"/>
<evidence type="ECO:0000313" key="4">
    <source>
        <dbReference type="Proteomes" id="UP000186106"/>
    </source>
</evidence>
<proteinExistence type="predicted"/>
<organism evidence="3 4">
    <name type="scientific">Chryseobacterium joostei</name>
    <dbReference type="NCBI Taxonomy" id="112234"/>
    <lineage>
        <taxon>Bacteria</taxon>
        <taxon>Pseudomonadati</taxon>
        <taxon>Bacteroidota</taxon>
        <taxon>Flavobacteriia</taxon>
        <taxon>Flavobacteriales</taxon>
        <taxon>Weeksellaceae</taxon>
        <taxon>Chryseobacterium group</taxon>
        <taxon>Chryseobacterium</taxon>
    </lineage>
</organism>